<name>A0A4Y7PFD3_9AGAM</name>
<dbReference type="AlphaFoldDB" id="A0A4Y7PFD3"/>
<feature type="region of interest" description="Disordered" evidence="1">
    <location>
        <begin position="399"/>
        <end position="449"/>
    </location>
</feature>
<keyword evidence="3" id="KW-1185">Reference proteome</keyword>
<sequence>MLDLVRLRAFVVLLDWGSRGKGPLPLFVSCGANNNSGGNNTQKFVNTQSHRLVCQECIQAFSIVLPNLFDVFKKCPQMVPRPTRDLRVLRTAFKHPKSRLSTSIDQTLSIIQILSRTLALSPSLYCASGSIRVMVRPRKYKTEKEQREAARKRRREWYHRNKDKESAKALTRYHRIHNVDFKPKVQSSKPHISSAVHDKQYEEQQPVLANSDMFPTFKRLNTRAMLNAAEEALRTWHHNGLNINDEISNAQHILDMWTSGSLFTWGSALYLTTELSTDATRTETELQPYLKLGQDLQERFETISRRSFTCDPSGVVGTWDAAQFVQRQIARAVDNVPEATIVLLACFWPSDHVDCHCSAAISGVPTPVSHETAIHPWDTDYWNDIYPPDRPAHLRHIPVYPHVTPSPPDGQSQFDSLYPPSQPSQYHVAQLSQDPSFPSPPPSVKLPTDLDVDISSRRFRTSRANGDTLDADQIILFTRQSTSPRGSPRGPPVTVVFKGAAFLTHFKRVLPTFLENKFAFYDDINVTIRNRLNAAIIARSFDTPPPSFGQIVSIPQITILVTALVEQHGGAGLISTFSWRKPGEILHTDVIATSVLRRYLNDDTAVRAGNIFDEIEDDDEIPELKDFDFDLDEIEDSSD</sequence>
<dbReference type="VEuPathDB" id="FungiDB:BD410DRAFT_809992"/>
<reference evidence="2 3" key="1">
    <citation type="submission" date="2018-06" db="EMBL/GenBank/DDBJ databases">
        <title>A transcriptomic atlas of mushroom development highlights an independent origin of complex multicellularity.</title>
        <authorList>
            <consortium name="DOE Joint Genome Institute"/>
            <person name="Krizsan K."/>
            <person name="Almasi E."/>
            <person name="Merenyi Z."/>
            <person name="Sahu N."/>
            <person name="Viragh M."/>
            <person name="Koszo T."/>
            <person name="Mondo S."/>
            <person name="Kiss B."/>
            <person name="Balint B."/>
            <person name="Kues U."/>
            <person name="Barry K."/>
            <person name="Hegedus J.C."/>
            <person name="Henrissat B."/>
            <person name="Johnson J."/>
            <person name="Lipzen A."/>
            <person name="Ohm R."/>
            <person name="Nagy I."/>
            <person name="Pangilinan J."/>
            <person name="Yan J."/>
            <person name="Xiong Y."/>
            <person name="Grigoriev I.V."/>
            <person name="Hibbett D.S."/>
            <person name="Nagy L.G."/>
        </authorList>
    </citation>
    <scope>NUCLEOTIDE SEQUENCE [LARGE SCALE GENOMIC DNA]</scope>
    <source>
        <strain evidence="2 3">SZMC22713</strain>
    </source>
</reference>
<organism evidence="2 3">
    <name type="scientific">Rickenella mellea</name>
    <dbReference type="NCBI Taxonomy" id="50990"/>
    <lineage>
        <taxon>Eukaryota</taxon>
        <taxon>Fungi</taxon>
        <taxon>Dikarya</taxon>
        <taxon>Basidiomycota</taxon>
        <taxon>Agaricomycotina</taxon>
        <taxon>Agaricomycetes</taxon>
        <taxon>Hymenochaetales</taxon>
        <taxon>Rickenellaceae</taxon>
        <taxon>Rickenella</taxon>
    </lineage>
</organism>
<dbReference type="EMBL" id="ML170391">
    <property type="protein sequence ID" value="TDL14103.1"/>
    <property type="molecule type" value="Genomic_DNA"/>
</dbReference>
<evidence type="ECO:0000313" key="2">
    <source>
        <dbReference type="EMBL" id="TDL14103.1"/>
    </source>
</evidence>
<proteinExistence type="predicted"/>
<feature type="compositionally biased region" description="Polar residues" evidence="1">
    <location>
        <begin position="423"/>
        <end position="434"/>
    </location>
</feature>
<dbReference type="Proteomes" id="UP000294933">
    <property type="component" value="Unassembled WGS sequence"/>
</dbReference>
<protein>
    <submittedName>
        <fullName evidence="2">Uncharacterized protein</fullName>
    </submittedName>
</protein>
<evidence type="ECO:0000313" key="3">
    <source>
        <dbReference type="Proteomes" id="UP000294933"/>
    </source>
</evidence>
<accession>A0A4Y7PFD3</accession>
<gene>
    <name evidence="2" type="ORF">BD410DRAFT_809992</name>
</gene>
<evidence type="ECO:0000256" key="1">
    <source>
        <dbReference type="SAM" id="MobiDB-lite"/>
    </source>
</evidence>